<dbReference type="Proteomes" id="UP001516023">
    <property type="component" value="Unassembled WGS sequence"/>
</dbReference>
<dbReference type="AlphaFoldDB" id="A0ABD3PQC9"/>
<protein>
    <submittedName>
        <fullName evidence="2">Uncharacterized protein</fullName>
    </submittedName>
</protein>
<sequence length="244" mass="26896">MDAPEDDVRMPPAQHHRSKPPPPPHRSQSKRPSRHGSYNIDDAHIDATTPNEPGHTHHHHAAADPANHQGPNAASTNHRAHGNAQADIAGQGPNIPESPMAAAGSLRELLESLRFDSGEREHEDGRVFHDDDEPNHPSSNNNGGNNSNSNMNPNGNVRPEGGSDAEGPDTTEDEEDALSSSSSSSIKSYLDAGYSNEEDYLLISTVVLGGRPRRGPRWPRRWRIPSTWDLWRTICFMRRWPCAF</sequence>
<accession>A0ABD3PQC9</accession>
<gene>
    <name evidence="2" type="ORF">HJC23_002759</name>
</gene>
<reference evidence="2 3" key="1">
    <citation type="journal article" date="2020" name="G3 (Bethesda)">
        <title>Improved Reference Genome for Cyclotella cryptica CCMP332, a Model for Cell Wall Morphogenesis, Salinity Adaptation, and Lipid Production in Diatoms (Bacillariophyta).</title>
        <authorList>
            <person name="Roberts W.R."/>
            <person name="Downey K.M."/>
            <person name="Ruck E.C."/>
            <person name="Traller J.C."/>
            <person name="Alverson A.J."/>
        </authorList>
    </citation>
    <scope>NUCLEOTIDE SEQUENCE [LARGE SCALE GENOMIC DNA]</scope>
    <source>
        <strain evidence="2 3">CCMP332</strain>
    </source>
</reference>
<comment type="caution">
    <text evidence="2">The sequence shown here is derived from an EMBL/GenBank/DDBJ whole genome shotgun (WGS) entry which is preliminary data.</text>
</comment>
<organism evidence="2 3">
    <name type="scientific">Cyclotella cryptica</name>
    <dbReference type="NCBI Taxonomy" id="29204"/>
    <lineage>
        <taxon>Eukaryota</taxon>
        <taxon>Sar</taxon>
        <taxon>Stramenopiles</taxon>
        <taxon>Ochrophyta</taxon>
        <taxon>Bacillariophyta</taxon>
        <taxon>Coscinodiscophyceae</taxon>
        <taxon>Thalassiosirophycidae</taxon>
        <taxon>Stephanodiscales</taxon>
        <taxon>Stephanodiscaceae</taxon>
        <taxon>Cyclotella</taxon>
    </lineage>
</organism>
<dbReference type="EMBL" id="JABMIG020000129">
    <property type="protein sequence ID" value="KAL3790373.1"/>
    <property type="molecule type" value="Genomic_DNA"/>
</dbReference>
<feature type="compositionally biased region" description="Acidic residues" evidence="1">
    <location>
        <begin position="166"/>
        <end position="177"/>
    </location>
</feature>
<proteinExistence type="predicted"/>
<feature type="compositionally biased region" description="Low complexity" evidence="1">
    <location>
        <begin position="136"/>
        <end position="156"/>
    </location>
</feature>
<feature type="compositionally biased region" description="Basic and acidic residues" evidence="1">
    <location>
        <begin position="108"/>
        <end position="129"/>
    </location>
</feature>
<evidence type="ECO:0000256" key="1">
    <source>
        <dbReference type="SAM" id="MobiDB-lite"/>
    </source>
</evidence>
<evidence type="ECO:0000313" key="3">
    <source>
        <dbReference type="Proteomes" id="UP001516023"/>
    </source>
</evidence>
<keyword evidence="3" id="KW-1185">Reference proteome</keyword>
<name>A0ABD3PQC9_9STRA</name>
<feature type="region of interest" description="Disordered" evidence="1">
    <location>
        <begin position="1"/>
        <end position="187"/>
    </location>
</feature>
<evidence type="ECO:0000313" key="2">
    <source>
        <dbReference type="EMBL" id="KAL3790373.1"/>
    </source>
</evidence>